<dbReference type="AlphaFoldDB" id="X1GCS1"/>
<dbReference type="PANTHER" id="PTHR30508:SF6">
    <property type="entry name" value="UPF0051 PROTEIN MJ0034"/>
    <property type="match status" value="1"/>
</dbReference>
<dbReference type="EMBL" id="BARU01018371">
    <property type="protein sequence ID" value="GAH55686.1"/>
    <property type="molecule type" value="Genomic_DNA"/>
</dbReference>
<dbReference type="PANTHER" id="PTHR30508">
    <property type="entry name" value="FES CLUSTER ASSEMBLY PROTEIN SUF"/>
    <property type="match status" value="1"/>
</dbReference>
<dbReference type="SUPFAM" id="SSF101960">
    <property type="entry name" value="Stabilizer of iron transporter SufD"/>
    <property type="match status" value="1"/>
</dbReference>
<protein>
    <recommendedName>
        <fullName evidence="1">SUF system FeS cluster assembly SufBD core domain-containing protein</fullName>
    </recommendedName>
</protein>
<dbReference type="GO" id="GO:0016226">
    <property type="term" value="P:iron-sulfur cluster assembly"/>
    <property type="evidence" value="ECO:0007669"/>
    <property type="project" value="InterPro"/>
</dbReference>
<sequence length="284" mass="31008">LVIHENRVLSADGVKGIKIETKETETGVNIYFLVEEGAKIPHPVHLCFGILPQEGLQEIILKVKAGDNSEIHVIAHCIFPNAVKVIHKMDADIEIGNNAKFDYKETHYHGEFGGIEVIPKARVKVGKGGVWQSTFALSQGLVGKLDYDFEVFCQDRAVAELVVKVYGKGSDDIKVWEKIHLDGIGARGLAKSRLVLSDKAKAEVKGETYGNAPYARGHVDCIELVNGTEAVARAIPIVSVTNDKAKVTHEAAIGSIDRKQIETLMARGLDENEAVDVIVRGILR</sequence>
<name>X1GCS1_9ZZZZ</name>
<dbReference type="InterPro" id="IPR000825">
    <property type="entry name" value="SUF_FeS_clus_asmbl_SufBD_core"/>
</dbReference>
<gene>
    <name evidence="2" type="ORF">S03H2_30368</name>
</gene>
<evidence type="ECO:0000313" key="2">
    <source>
        <dbReference type="EMBL" id="GAH55686.1"/>
    </source>
</evidence>
<organism evidence="2">
    <name type="scientific">marine sediment metagenome</name>
    <dbReference type="NCBI Taxonomy" id="412755"/>
    <lineage>
        <taxon>unclassified sequences</taxon>
        <taxon>metagenomes</taxon>
        <taxon>ecological metagenomes</taxon>
    </lineage>
</organism>
<dbReference type="InterPro" id="IPR037284">
    <property type="entry name" value="SUF_FeS_clus_asmbl_SufBD_sf"/>
</dbReference>
<dbReference type="InterPro" id="IPR055346">
    <property type="entry name" value="Fe-S_cluster_assembly_SufBD"/>
</dbReference>
<comment type="caution">
    <text evidence="2">The sequence shown here is derived from an EMBL/GenBank/DDBJ whole genome shotgun (WGS) entry which is preliminary data.</text>
</comment>
<dbReference type="Pfam" id="PF01458">
    <property type="entry name" value="SUFBD_core"/>
    <property type="match status" value="1"/>
</dbReference>
<feature type="non-terminal residue" evidence="2">
    <location>
        <position position="1"/>
    </location>
</feature>
<evidence type="ECO:0000259" key="1">
    <source>
        <dbReference type="Pfam" id="PF01458"/>
    </source>
</evidence>
<proteinExistence type="predicted"/>
<feature type="domain" description="SUF system FeS cluster assembly SufBD core" evidence="1">
    <location>
        <begin position="62"/>
        <end position="281"/>
    </location>
</feature>
<reference evidence="2" key="1">
    <citation type="journal article" date="2014" name="Front. Microbiol.">
        <title>High frequency of phylogenetically diverse reductive dehalogenase-homologous genes in deep subseafloor sedimentary metagenomes.</title>
        <authorList>
            <person name="Kawai M."/>
            <person name="Futagami T."/>
            <person name="Toyoda A."/>
            <person name="Takaki Y."/>
            <person name="Nishi S."/>
            <person name="Hori S."/>
            <person name="Arai W."/>
            <person name="Tsubouchi T."/>
            <person name="Morono Y."/>
            <person name="Uchiyama I."/>
            <person name="Ito T."/>
            <person name="Fujiyama A."/>
            <person name="Inagaki F."/>
            <person name="Takami H."/>
        </authorList>
    </citation>
    <scope>NUCLEOTIDE SEQUENCE</scope>
    <source>
        <strain evidence="2">Expedition CK06-06</strain>
    </source>
</reference>
<accession>X1GCS1</accession>